<dbReference type="EMBL" id="AJWK01008508">
    <property type="status" value="NOT_ANNOTATED_CDS"/>
    <property type="molecule type" value="Genomic_DNA"/>
</dbReference>
<keyword evidence="2" id="KW-0808">Transferase</keyword>
<evidence type="ECO:0000259" key="3">
    <source>
        <dbReference type="Pfam" id="PF00588"/>
    </source>
</evidence>
<dbReference type="InterPro" id="IPR029026">
    <property type="entry name" value="tRNA_m1G_MTases_N"/>
</dbReference>
<evidence type="ECO:0000256" key="2">
    <source>
        <dbReference type="ARBA" id="ARBA00022679"/>
    </source>
</evidence>
<dbReference type="GO" id="GO:0003723">
    <property type="term" value="F:RNA binding"/>
    <property type="evidence" value="ECO:0007669"/>
    <property type="project" value="InterPro"/>
</dbReference>
<proteinExistence type="predicted"/>
<reference evidence="4" key="1">
    <citation type="submission" date="2020-05" db="UniProtKB">
        <authorList>
            <consortium name="EnsemblMetazoa"/>
        </authorList>
    </citation>
    <scope>IDENTIFICATION</scope>
    <source>
        <strain evidence="4">Jacobina</strain>
    </source>
</reference>
<dbReference type="PANTHER" id="PTHR43191:SF2">
    <property type="entry name" value="RRNA METHYLTRANSFERASE 3, MITOCHONDRIAL"/>
    <property type="match status" value="1"/>
</dbReference>
<evidence type="ECO:0000313" key="4">
    <source>
        <dbReference type="EnsemblMetazoa" id="LLOJ002589-PA"/>
    </source>
</evidence>
<dbReference type="GO" id="GO:0006396">
    <property type="term" value="P:RNA processing"/>
    <property type="evidence" value="ECO:0007669"/>
    <property type="project" value="InterPro"/>
</dbReference>
<evidence type="ECO:0000256" key="1">
    <source>
        <dbReference type="ARBA" id="ARBA00022603"/>
    </source>
</evidence>
<feature type="domain" description="tRNA/rRNA methyltransferase SpoU type" evidence="3">
    <location>
        <begin position="3"/>
        <end position="118"/>
    </location>
</feature>
<keyword evidence="1" id="KW-0489">Methyltransferase</keyword>
<dbReference type="Pfam" id="PF00588">
    <property type="entry name" value="SpoU_methylase"/>
    <property type="match status" value="1"/>
</dbReference>
<dbReference type="VEuPathDB" id="VectorBase:LLOJ002589"/>
<dbReference type="InterPro" id="IPR029028">
    <property type="entry name" value="Alpha/beta_knot_MTases"/>
</dbReference>
<accession>A0A1B0CE19</accession>
<evidence type="ECO:0000313" key="5">
    <source>
        <dbReference type="Proteomes" id="UP000092461"/>
    </source>
</evidence>
<name>A0A1B0CE19_LUTLO</name>
<organism evidence="4 5">
    <name type="scientific">Lutzomyia longipalpis</name>
    <name type="common">Sand fly</name>
    <dbReference type="NCBI Taxonomy" id="7200"/>
    <lineage>
        <taxon>Eukaryota</taxon>
        <taxon>Metazoa</taxon>
        <taxon>Ecdysozoa</taxon>
        <taxon>Arthropoda</taxon>
        <taxon>Hexapoda</taxon>
        <taxon>Insecta</taxon>
        <taxon>Pterygota</taxon>
        <taxon>Neoptera</taxon>
        <taxon>Endopterygota</taxon>
        <taxon>Diptera</taxon>
        <taxon>Nematocera</taxon>
        <taxon>Psychodoidea</taxon>
        <taxon>Psychodidae</taxon>
        <taxon>Lutzomyia</taxon>
        <taxon>Lutzomyia</taxon>
    </lineage>
</organism>
<dbReference type="InterPro" id="IPR001537">
    <property type="entry name" value="SpoU_MeTrfase"/>
</dbReference>
<dbReference type="SUPFAM" id="SSF75217">
    <property type="entry name" value="alpha/beta knot"/>
    <property type="match status" value="1"/>
</dbReference>
<dbReference type="PANTHER" id="PTHR43191">
    <property type="entry name" value="RRNA METHYLTRANSFERASE 3"/>
    <property type="match status" value="1"/>
</dbReference>
<dbReference type="InterPro" id="IPR051259">
    <property type="entry name" value="rRNA_Methyltransferase"/>
</dbReference>
<protein>
    <recommendedName>
        <fullName evidence="3">tRNA/rRNA methyltransferase SpoU type domain-containing protein</fullName>
    </recommendedName>
</protein>
<sequence>MKGCTDPFDAKSLRGGAGAQFQIPIRYPVNWEDLPDILPPENSVIISESSVKKATTNAHPPLDVAEFSLPNLGTDRHFSVVIGGETHGVSPEAYKLLRLYESSSCLHIPISEAVESLN</sequence>
<dbReference type="AlphaFoldDB" id="A0A1B0CE19"/>
<dbReference type="EnsemblMetazoa" id="LLOJ002589-RA">
    <property type="protein sequence ID" value="LLOJ002589-PA"/>
    <property type="gene ID" value="LLOJ002589"/>
</dbReference>
<dbReference type="VEuPathDB" id="VectorBase:LLONM1_002683"/>
<dbReference type="GO" id="GO:0032259">
    <property type="term" value="P:methylation"/>
    <property type="evidence" value="ECO:0007669"/>
    <property type="project" value="UniProtKB-KW"/>
</dbReference>
<dbReference type="Proteomes" id="UP000092461">
    <property type="component" value="Unassembled WGS sequence"/>
</dbReference>
<dbReference type="EMBL" id="AJWK01008509">
    <property type="status" value="NOT_ANNOTATED_CDS"/>
    <property type="molecule type" value="Genomic_DNA"/>
</dbReference>
<keyword evidence="5" id="KW-1185">Reference proteome</keyword>
<dbReference type="GO" id="GO:0008173">
    <property type="term" value="F:RNA methyltransferase activity"/>
    <property type="evidence" value="ECO:0007669"/>
    <property type="project" value="InterPro"/>
</dbReference>
<dbReference type="Gene3D" id="3.40.1280.10">
    <property type="match status" value="1"/>
</dbReference>